<keyword evidence="3" id="KW-1185">Reference proteome</keyword>
<dbReference type="EMBL" id="BSTX01000001">
    <property type="protein sequence ID" value="GLZ77024.1"/>
    <property type="molecule type" value="Genomic_DNA"/>
</dbReference>
<gene>
    <name evidence="2" type="ORF">Afil01_18310</name>
</gene>
<proteinExistence type="predicted"/>
<accession>A0A9W6SH31</accession>
<comment type="caution">
    <text evidence="2">The sequence shown here is derived from an EMBL/GenBank/DDBJ whole genome shotgun (WGS) entry which is preliminary data.</text>
</comment>
<feature type="region of interest" description="Disordered" evidence="1">
    <location>
        <begin position="81"/>
        <end position="111"/>
    </location>
</feature>
<dbReference type="Proteomes" id="UP001165079">
    <property type="component" value="Unassembled WGS sequence"/>
</dbReference>
<evidence type="ECO:0000256" key="1">
    <source>
        <dbReference type="SAM" id="MobiDB-lite"/>
    </source>
</evidence>
<name>A0A9W6SH31_9ACTN</name>
<evidence type="ECO:0000313" key="3">
    <source>
        <dbReference type="Proteomes" id="UP001165079"/>
    </source>
</evidence>
<evidence type="ECO:0000313" key="2">
    <source>
        <dbReference type="EMBL" id="GLZ77024.1"/>
    </source>
</evidence>
<protein>
    <submittedName>
        <fullName evidence="2">Uncharacterized protein</fullName>
    </submittedName>
</protein>
<sequence length="111" mass="12073">MWLALRAGRDTSVGLSATVLCLLTGPPARARIARRAPVRQRGCHPPFSRPSVTATMPWSRSARAVFARRLCWWGPEARPAGANVTPPHACSTKRPIAEPVDNHLNVDNSQA</sequence>
<organism evidence="2 3">
    <name type="scientific">Actinorhabdospora filicis</name>
    <dbReference type="NCBI Taxonomy" id="1785913"/>
    <lineage>
        <taxon>Bacteria</taxon>
        <taxon>Bacillati</taxon>
        <taxon>Actinomycetota</taxon>
        <taxon>Actinomycetes</taxon>
        <taxon>Micromonosporales</taxon>
        <taxon>Micromonosporaceae</taxon>
        <taxon>Actinorhabdospora</taxon>
    </lineage>
</organism>
<dbReference type="AlphaFoldDB" id="A0A9W6SH31"/>
<reference evidence="2" key="1">
    <citation type="submission" date="2023-03" db="EMBL/GenBank/DDBJ databases">
        <title>Actinorhabdospora filicis NBRC 111898.</title>
        <authorList>
            <person name="Ichikawa N."/>
            <person name="Sato H."/>
            <person name="Tonouchi N."/>
        </authorList>
    </citation>
    <scope>NUCLEOTIDE SEQUENCE</scope>
    <source>
        <strain evidence="2">NBRC 111898</strain>
    </source>
</reference>